<evidence type="ECO:0000313" key="3">
    <source>
        <dbReference type="EMBL" id="SFN95039.1"/>
    </source>
</evidence>
<dbReference type="RefSeq" id="WP_090070437.1">
    <property type="nucleotide sequence ID" value="NZ_FOVR01000002.1"/>
</dbReference>
<name>A0A1I5D761_9HYPH</name>
<dbReference type="PROSITE" id="PS51353">
    <property type="entry name" value="ARSC"/>
    <property type="match status" value="1"/>
</dbReference>
<dbReference type="Proteomes" id="UP000199236">
    <property type="component" value="Unassembled WGS sequence"/>
</dbReference>
<dbReference type="PANTHER" id="PTHR30041:SF8">
    <property type="entry name" value="PROTEIN YFFB"/>
    <property type="match status" value="1"/>
</dbReference>
<evidence type="ECO:0000256" key="2">
    <source>
        <dbReference type="PROSITE-ProRule" id="PRU01282"/>
    </source>
</evidence>
<dbReference type="SUPFAM" id="SSF52833">
    <property type="entry name" value="Thioredoxin-like"/>
    <property type="match status" value="1"/>
</dbReference>
<dbReference type="InterPro" id="IPR006660">
    <property type="entry name" value="Arsenate_reductase-like"/>
</dbReference>
<dbReference type="OrthoDB" id="9803749at2"/>
<dbReference type="Pfam" id="PF03960">
    <property type="entry name" value="ArsC"/>
    <property type="match status" value="1"/>
</dbReference>
<keyword evidence="4" id="KW-1185">Reference proteome</keyword>
<dbReference type="InterPro" id="IPR006504">
    <property type="entry name" value="Tscrpt_reg_Spx/MgsR"/>
</dbReference>
<dbReference type="NCBIfam" id="TIGR01617">
    <property type="entry name" value="arsC_related"/>
    <property type="match status" value="1"/>
</dbReference>
<comment type="similarity">
    <text evidence="1 2">Belongs to the ArsC family.</text>
</comment>
<dbReference type="Gene3D" id="3.40.30.10">
    <property type="entry name" value="Glutaredoxin"/>
    <property type="match status" value="1"/>
</dbReference>
<accession>A0A1I5D761</accession>
<organism evidence="3 4">
    <name type="scientific">Cohaesibacter marisflavi</name>
    <dbReference type="NCBI Taxonomy" id="655353"/>
    <lineage>
        <taxon>Bacteria</taxon>
        <taxon>Pseudomonadati</taxon>
        <taxon>Pseudomonadota</taxon>
        <taxon>Alphaproteobacteria</taxon>
        <taxon>Hyphomicrobiales</taxon>
        <taxon>Cohaesibacteraceae</taxon>
    </lineage>
</organism>
<protein>
    <submittedName>
        <fullName evidence="3">Transcriptional regulator, Spx/MgsR family</fullName>
    </submittedName>
</protein>
<dbReference type="PANTHER" id="PTHR30041">
    <property type="entry name" value="ARSENATE REDUCTASE"/>
    <property type="match status" value="1"/>
</dbReference>
<gene>
    <name evidence="3" type="ORF">SAMN04488056_102501</name>
</gene>
<dbReference type="InterPro" id="IPR036249">
    <property type="entry name" value="Thioredoxin-like_sf"/>
</dbReference>
<dbReference type="AlphaFoldDB" id="A0A1I5D761"/>
<dbReference type="EMBL" id="FOVR01000002">
    <property type="protein sequence ID" value="SFN95039.1"/>
    <property type="molecule type" value="Genomic_DNA"/>
</dbReference>
<sequence>MKLFGIKTCDTCRKALKALENAGRPVSFMDLRSGDFTGEDLDRWLSVLGWEALLNRRSTSWRALDDTEKQDLDGGKARALMLASPTLIKRPVIETADTIIVGFGKAQQDALLKS</sequence>
<proteinExistence type="inferred from homology"/>
<reference evidence="3 4" key="1">
    <citation type="submission" date="2016-10" db="EMBL/GenBank/DDBJ databases">
        <authorList>
            <person name="de Groot N.N."/>
        </authorList>
    </citation>
    <scope>NUCLEOTIDE SEQUENCE [LARGE SCALE GENOMIC DNA]</scope>
    <source>
        <strain evidence="3 4">CGMCC 1.9157</strain>
    </source>
</reference>
<dbReference type="STRING" id="655353.SAMN04488056_102501"/>
<evidence type="ECO:0000313" key="4">
    <source>
        <dbReference type="Proteomes" id="UP000199236"/>
    </source>
</evidence>
<evidence type="ECO:0000256" key="1">
    <source>
        <dbReference type="ARBA" id="ARBA00007198"/>
    </source>
</evidence>